<name>A0A7X1KMT7_9SPHN</name>
<sequence length="331" mass="36263">MSQYSRRAFGLGATVTLGATFLRGPALHAARPRGEIRVICGFPVKSGGDNFVRFFAKAMQPLLGAKTTVYNFMEENLHYEGNLATQNVIDSPPDGSTIYITSGGILAANQALMNAPPFDAGKALQSFGTITTVPNTLLVRADSPYRDLNDLTRAMMTKGTAARYAVANGSVVRIVGLLYKKLAGLEVEEVVRRESLQTLKMLYDGEVDYVCSNNVYPVAEEKAGRVRILAINGQTRQKVASKYPTFKEFGYDMKLDNWWGGFVRADTPKPIVNRLGRILTAVTNLPASRAYLNGIMCDPWTQTPAQSQAHLLEQMEAWRESVDLAGLAKEG</sequence>
<protein>
    <recommendedName>
        <fullName evidence="4">Tripartite-type tricarboxylate transporter, receptor component TctC</fullName>
    </recommendedName>
</protein>
<dbReference type="SUPFAM" id="SSF53850">
    <property type="entry name" value="Periplasmic binding protein-like II"/>
    <property type="match status" value="1"/>
</dbReference>
<dbReference type="RefSeq" id="WP_185665281.1">
    <property type="nucleotide sequence ID" value="NZ_JACLAW010000013.1"/>
</dbReference>
<gene>
    <name evidence="2" type="ORF">H7F51_15820</name>
</gene>
<dbReference type="Proteomes" id="UP000566813">
    <property type="component" value="Unassembled WGS sequence"/>
</dbReference>
<dbReference type="Gene3D" id="3.40.190.10">
    <property type="entry name" value="Periplasmic binding protein-like II"/>
    <property type="match status" value="1"/>
</dbReference>
<dbReference type="Pfam" id="PF03401">
    <property type="entry name" value="TctC"/>
    <property type="match status" value="1"/>
</dbReference>
<dbReference type="InterPro" id="IPR042100">
    <property type="entry name" value="Bug_dom1"/>
</dbReference>
<evidence type="ECO:0000256" key="1">
    <source>
        <dbReference type="ARBA" id="ARBA00006987"/>
    </source>
</evidence>
<dbReference type="PANTHER" id="PTHR42928:SF5">
    <property type="entry name" value="BLR1237 PROTEIN"/>
    <property type="match status" value="1"/>
</dbReference>
<organism evidence="2 3">
    <name type="scientific">Novosphingobium flavum</name>
    <dbReference type="NCBI Taxonomy" id="1778672"/>
    <lineage>
        <taxon>Bacteria</taxon>
        <taxon>Pseudomonadati</taxon>
        <taxon>Pseudomonadota</taxon>
        <taxon>Alphaproteobacteria</taxon>
        <taxon>Sphingomonadales</taxon>
        <taxon>Sphingomonadaceae</taxon>
        <taxon>Novosphingobium</taxon>
    </lineage>
</organism>
<dbReference type="AlphaFoldDB" id="A0A7X1KMT7"/>
<proteinExistence type="inferred from homology"/>
<dbReference type="InterPro" id="IPR005064">
    <property type="entry name" value="BUG"/>
</dbReference>
<keyword evidence="3" id="KW-1185">Reference proteome</keyword>
<dbReference type="PANTHER" id="PTHR42928">
    <property type="entry name" value="TRICARBOXYLATE-BINDING PROTEIN"/>
    <property type="match status" value="1"/>
</dbReference>
<evidence type="ECO:0000313" key="2">
    <source>
        <dbReference type="EMBL" id="MBC2666986.1"/>
    </source>
</evidence>
<evidence type="ECO:0000313" key="3">
    <source>
        <dbReference type="Proteomes" id="UP000566813"/>
    </source>
</evidence>
<accession>A0A7X1KMT7</accession>
<comment type="similarity">
    <text evidence="1">Belongs to the UPF0065 (bug) family.</text>
</comment>
<dbReference type="EMBL" id="JACLAW010000013">
    <property type="protein sequence ID" value="MBC2666986.1"/>
    <property type="molecule type" value="Genomic_DNA"/>
</dbReference>
<evidence type="ECO:0008006" key="4">
    <source>
        <dbReference type="Google" id="ProtNLM"/>
    </source>
</evidence>
<reference evidence="2 3" key="1">
    <citation type="submission" date="2020-08" db="EMBL/GenBank/DDBJ databases">
        <title>The genome sequence of type strain Novosphingobium flavum NBRC 111647.</title>
        <authorList>
            <person name="Liu Y."/>
        </authorList>
    </citation>
    <scope>NUCLEOTIDE SEQUENCE [LARGE SCALE GENOMIC DNA]</scope>
    <source>
        <strain evidence="2 3">NBRC 111647</strain>
    </source>
</reference>
<dbReference type="Gene3D" id="3.40.190.150">
    <property type="entry name" value="Bordetella uptake gene, domain 1"/>
    <property type="match status" value="1"/>
</dbReference>
<comment type="caution">
    <text evidence="2">The sequence shown here is derived from an EMBL/GenBank/DDBJ whole genome shotgun (WGS) entry which is preliminary data.</text>
</comment>